<dbReference type="PANTHER" id="PTHR33741">
    <property type="entry name" value="TRANSMEMBRANE PROTEIN DDB_G0269096-RELATED"/>
    <property type="match status" value="1"/>
</dbReference>
<feature type="transmembrane region" description="Helical" evidence="2">
    <location>
        <begin position="108"/>
        <end position="128"/>
    </location>
</feature>
<evidence type="ECO:0000256" key="1">
    <source>
        <dbReference type="PROSITE-ProRule" id="PRU00703"/>
    </source>
</evidence>
<evidence type="ECO:0000256" key="2">
    <source>
        <dbReference type="SAM" id="Phobius"/>
    </source>
</evidence>
<protein>
    <submittedName>
        <fullName evidence="4">HPP family protein</fullName>
    </submittedName>
</protein>
<dbReference type="RefSeq" id="WP_347613051.1">
    <property type="nucleotide sequence ID" value="NZ_JBDPZC010000015.1"/>
</dbReference>
<dbReference type="Pfam" id="PF04982">
    <property type="entry name" value="TM_HPP"/>
    <property type="match status" value="1"/>
</dbReference>
<dbReference type="InterPro" id="IPR058581">
    <property type="entry name" value="TM_HPP"/>
</dbReference>
<dbReference type="CDD" id="cd04600">
    <property type="entry name" value="CBS_pair_HPP_assoc"/>
    <property type="match status" value="1"/>
</dbReference>
<dbReference type="Gene3D" id="3.10.580.10">
    <property type="entry name" value="CBS-domain"/>
    <property type="match status" value="1"/>
</dbReference>
<proteinExistence type="predicted"/>
<feature type="transmembrane region" description="Helical" evidence="2">
    <location>
        <begin position="81"/>
        <end position="101"/>
    </location>
</feature>
<dbReference type="InterPro" id="IPR046342">
    <property type="entry name" value="CBS_dom_sf"/>
</dbReference>
<keyword evidence="2" id="KW-0472">Membrane</keyword>
<feature type="domain" description="CBS" evidence="3">
    <location>
        <begin position="249"/>
        <end position="306"/>
    </location>
</feature>
<sequence length="381" mass="40518">MSTASFGARWRARLSPFVPAPLTAPWRELLLGALGVGLGLLCTEWISRHALAGQALWFVAPMGASAVLVFSVPASPLAQPWSVLGGNVISALVGVACHHVLGASGPALAAAGLLAVLAMIALRCLHPPGGAVAVTAALGSPTLESLGYGYAFWPVGLNSLLMLLLALVFNRLAGRHYPHHGAAPANVHRTADPLPSRRAGFVKEDVDAALASFGEILDIDRQDLEEILVRAQQHAQQRHWGAIRCADVMARDVVCIGPEASLDDAWGLLARHKVKALPVVDTSQRLVGIVSLHDFFLGREPSALERFPRMTEARRVADIMTPKVRSARPEQALAELVGAFSDGGLHHMPVVDEARRVVGMITQSDVVAALFMRQPEQALSG</sequence>
<keyword evidence="2" id="KW-1133">Transmembrane helix</keyword>
<comment type="caution">
    <text evidence="4">The sequence shown here is derived from an EMBL/GenBank/DDBJ whole genome shotgun (WGS) entry which is preliminary data.</text>
</comment>
<name>A0ABV0GKF2_9BURK</name>
<evidence type="ECO:0000313" key="4">
    <source>
        <dbReference type="EMBL" id="MEO3715534.1"/>
    </source>
</evidence>
<dbReference type="InterPro" id="IPR000644">
    <property type="entry name" value="CBS_dom"/>
</dbReference>
<dbReference type="InterPro" id="IPR007065">
    <property type="entry name" value="HPP"/>
</dbReference>
<reference evidence="4 5" key="1">
    <citation type="submission" date="2024-05" db="EMBL/GenBank/DDBJ databases">
        <title>Roseateles sp. 2.12 16S ribosomal RNA gene Genome sequencing and assembly.</title>
        <authorList>
            <person name="Woo H."/>
        </authorList>
    </citation>
    <scope>NUCLEOTIDE SEQUENCE [LARGE SCALE GENOMIC DNA]</scope>
    <source>
        <strain evidence="4 5">2.12</strain>
    </source>
</reference>
<dbReference type="PANTHER" id="PTHR33741:SF5">
    <property type="entry name" value="TRANSMEMBRANE PROTEIN DDB_G0269096-RELATED"/>
    <property type="match status" value="1"/>
</dbReference>
<dbReference type="Proteomes" id="UP001462640">
    <property type="component" value="Unassembled WGS sequence"/>
</dbReference>
<dbReference type="PROSITE" id="PS51371">
    <property type="entry name" value="CBS"/>
    <property type="match status" value="2"/>
</dbReference>
<evidence type="ECO:0000313" key="5">
    <source>
        <dbReference type="Proteomes" id="UP001462640"/>
    </source>
</evidence>
<keyword evidence="5" id="KW-1185">Reference proteome</keyword>
<organism evidence="4 5">
    <name type="scientific">Roseateles flavus</name>
    <dbReference type="NCBI Taxonomy" id="3149041"/>
    <lineage>
        <taxon>Bacteria</taxon>
        <taxon>Pseudomonadati</taxon>
        <taxon>Pseudomonadota</taxon>
        <taxon>Betaproteobacteria</taxon>
        <taxon>Burkholderiales</taxon>
        <taxon>Sphaerotilaceae</taxon>
        <taxon>Roseateles</taxon>
    </lineage>
</organism>
<feature type="transmembrane region" description="Helical" evidence="2">
    <location>
        <begin position="148"/>
        <end position="169"/>
    </location>
</feature>
<dbReference type="SUPFAM" id="SSF54631">
    <property type="entry name" value="CBS-domain pair"/>
    <property type="match status" value="1"/>
</dbReference>
<accession>A0ABV0GKF2</accession>
<dbReference type="SMART" id="SM00116">
    <property type="entry name" value="CBS"/>
    <property type="match status" value="2"/>
</dbReference>
<feature type="transmembrane region" description="Helical" evidence="2">
    <location>
        <begin position="55"/>
        <end position="75"/>
    </location>
</feature>
<gene>
    <name evidence="4" type="ORF">ABDJ40_22400</name>
</gene>
<keyword evidence="2" id="KW-0812">Transmembrane</keyword>
<evidence type="ECO:0000259" key="3">
    <source>
        <dbReference type="PROSITE" id="PS51371"/>
    </source>
</evidence>
<dbReference type="EMBL" id="JBDPZC010000015">
    <property type="protein sequence ID" value="MEO3715534.1"/>
    <property type="molecule type" value="Genomic_DNA"/>
</dbReference>
<keyword evidence="1" id="KW-0129">CBS domain</keyword>
<feature type="domain" description="CBS" evidence="3">
    <location>
        <begin position="320"/>
        <end position="376"/>
    </location>
</feature>
<dbReference type="Pfam" id="PF00571">
    <property type="entry name" value="CBS"/>
    <property type="match status" value="2"/>
</dbReference>